<proteinExistence type="predicted"/>
<dbReference type="Pfam" id="PF05013">
    <property type="entry name" value="FGase"/>
    <property type="match status" value="1"/>
</dbReference>
<dbReference type="AlphaFoldDB" id="A0A2P8FHI9"/>
<dbReference type="EMBL" id="PYGJ01000002">
    <property type="protein sequence ID" value="PSL21130.1"/>
    <property type="molecule type" value="Genomic_DNA"/>
</dbReference>
<evidence type="ECO:0000256" key="1">
    <source>
        <dbReference type="SAM" id="MobiDB-lite"/>
    </source>
</evidence>
<dbReference type="InterPro" id="IPR011227">
    <property type="entry name" value="UCP029730"/>
</dbReference>
<dbReference type="Proteomes" id="UP000240418">
    <property type="component" value="Unassembled WGS sequence"/>
</dbReference>
<evidence type="ECO:0000313" key="3">
    <source>
        <dbReference type="Proteomes" id="UP000240418"/>
    </source>
</evidence>
<dbReference type="InterPro" id="IPR007709">
    <property type="entry name" value="N-FG_amidohydro"/>
</dbReference>
<protein>
    <submittedName>
        <fullName evidence="2">Putative N-formylglutamate amidohydrolase</fullName>
    </submittedName>
</protein>
<sequence>MDTSSFNESRSSDATFGPAVHVTPSKSAPSIIVVCEHATNRVPETLGTLGLDAQSLDAHIAWDPGALGVAQALSQHLDAVQVHGGISRLVYDCNRPPQAHDAIPVTSEIFAIPANANLSEKDKAVRAANVYAPFRDMLSQTITNNRDTLALMVTVHSFTPIYRGQPRDVELGLLHGKDPRFATAMLAAKPASITLNTQLNAPYSATDGVAHTLDVHAAPINLLNVMLEIRNDLIQTSAQQSEIAEALALWISTTRDGFTS</sequence>
<reference evidence="2 3" key="1">
    <citation type="submission" date="2018-03" db="EMBL/GenBank/DDBJ databases">
        <title>Genomic Encyclopedia of Archaeal and Bacterial Type Strains, Phase II (KMG-II): from individual species to whole genera.</title>
        <authorList>
            <person name="Goeker M."/>
        </authorList>
    </citation>
    <scope>NUCLEOTIDE SEQUENCE [LARGE SCALE GENOMIC DNA]</scope>
    <source>
        <strain evidence="2 3">DSM 100673</strain>
    </source>
</reference>
<dbReference type="Gene3D" id="3.40.630.40">
    <property type="entry name" value="Zn-dependent exopeptidases"/>
    <property type="match status" value="1"/>
</dbReference>
<evidence type="ECO:0000313" key="2">
    <source>
        <dbReference type="EMBL" id="PSL21130.1"/>
    </source>
</evidence>
<comment type="caution">
    <text evidence="2">The sequence shown here is derived from an EMBL/GenBank/DDBJ whole genome shotgun (WGS) entry which is preliminary data.</text>
</comment>
<accession>A0A2P8FHI9</accession>
<feature type="compositionally biased region" description="Polar residues" evidence="1">
    <location>
        <begin position="1"/>
        <end position="14"/>
    </location>
</feature>
<name>A0A2P8FHI9_9RHOB</name>
<keyword evidence="3" id="KW-1185">Reference proteome</keyword>
<gene>
    <name evidence="2" type="ORF">CLV88_102250</name>
</gene>
<keyword evidence="2" id="KW-0378">Hydrolase</keyword>
<dbReference type="PIRSF" id="PIRSF029730">
    <property type="entry name" value="UCP029730"/>
    <property type="match status" value="1"/>
</dbReference>
<dbReference type="RefSeq" id="WP_106607327.1">
    <property type="nucleotide sequence ID" value="NZ_PYGJ01000002.1"/>
</dbReference>
<dbReference type="SUPFAM" id="SSF53187">
    <property type="entry name" value="Zn-dependent exopeptidases"/>
    <property type="match status" value="1"/>
</dbReference>
<dbReference type="OrthoDB" id="9815326at2"/>
<organism evidence="2 3">
    <name type="scientific">Shimia abyssi</name>
    <dbReference type="NCBI Taxonomy" id="1662395"/>
    <lineage>
        <taxon>Bacteria</taxon>
        <taxon>Pseudomonadati</taxon>
        <taxon>Pseudomonadota</taxon>
        <taxon>Alphaproteobacteria</taxon>
        <taxon>Rhodobacterales</taxon>
        <taxon>Roseobacteraceae</taxon>
    </lineage>
</organism>
<dbReference type="GO" id="GO:0016787">
    <property type="term" value="F:hydrolase activity"/>
    <property type="evidence" value="ECO:0007669"/>
    <property type="project" value="UniProtKB-KW"/>
</dbReference>
<feature type="region of interest" description="Disordered" evidence="1">
    <location>
        <begin position="1"/>
        <end position="20"/>
    </location>
</feature>